<evidence type="ECO:0000256" key="1">
    <source>
        <dbReference type="ARBA" id="ARBA00023015"/>
    </source>
</evidence>
<dbReference type="EMBL" id="JACGLS010000001">
    <property type="protein sequence ID" value="MBA6155096.1"/>
    <property type="molecule type" value="Genomic_DNA"/>
</dbReference>
<gene>
    <name evidence="6" type="ORF">H3Z83_00960</name>
</gene>
<feature type="transmembrane region" description="Helical" evidence="4">
    <location>
        <begin position="65"/>
        <end position="84"/>
    </location>
</feature>
<dbReference type="Pfam" id="PF12833">
    <property type="entry name" value="HTH_18"/>
    <property type="match status" value="1"/>
</dbReference>
<sequence length="370" mass="43490">MLTILNQLVYFGFFQSLFLLVIYLFSSKKRTKINGFMAFLIAILFIGLLGKVVHNTEVFGKNFRLIALSEFSALLFGPTIYLFTSSVLEKKYYTFKRLVHYIPGFMYSVFILIYFIIPSDAIIIERSKTGELMRVIYMCHAVGLIVNLTYWFLSWSIFKNFSKKMKNEISYEIQNQFLFRFLIIIGCCLFIWSVLYITSLLGIDMIERKARPYIWIVLTLIILFITYYSMISPQVLQIIPEELENKKYNKSKLSYQDLNTLKHELELIMIEKKPYLNSKLLKSELAQLLGVNNPELARLLNENIGMNFFEYVNYYRIKEFVTLAQTEKAKQFTFFGLAQESGFHSKTTFNKSFKKLMGSSPSEYFNKNLQ</sequence>
<keyword evidence="4" id="KW-0812">Transmembrane</keyword>
<proteinExistence type="predicted"/>
<keyword evidence="4" id="KW-0472">Membrane</keyword>
<dbReference type="Proteomes" id="UP000563906">
    <property type="component" value="Unassembled WGS sequence"/>
</dbReference>
<feature type="transmembrane region" description="Helical" evidence="4">
    <location>
        <begin position="135"/>
        <end position="158"/>
    </location>
</feature>
<evidence type="ECO:0000256" key="4">
    <source>
        <dbReference type="SAM" id="Phobius"/>
    </source>
</evidence>
<dbReference type="GO" id="GO:0003700">
    <property type="term" value="F:DNA-binding transcription factor activity"/>
    <property type="evidence" value="ECO:0007669"/>
    <property type="project" value="InterPro"/>
</dbReference>
<dbReference type="PANTHER" id="PTHR43280">
    <property type="entry name" value="ARAC-FAMILY TRANSCRIPTIONAL REGULATOR"/>
    <property type="match status" value="1"/>
</dbReference>
<keyword evidence="3" id="KW-0804">Transcription</keyword>
<keyword evidence="4" id="KW-1133">Transmembrane helix</keyword>
<accession>A0A839AL39</accession>
<feature type="transmembrane region" description="Helical" evidence="4">
    <location>
        <begin position="104"/>
        <end position="123"/>
    </location>
</feature>
<keyword evidence="2" id="KW-0238">DNA-binding</keyword>
<dbReference type="AlphaFoldDB" id="A0A839AL39"/>
<name>A0A839AL39_9FLAO</name>
<evidence type="ECO:0000259" key="5">
    <source>
        <dbReference type="PROSITE" id="PS01124"/>
    </source>
</evidence>
<evidence type="ECO:0000256" key="3">
    <source>
        <dbReference type="ARBA" id="ARBA00023163"/>
    </source>
</evidence>
<evidence type="ECO:0000313" key="7">
    <source>
        <dbReference type="Proteomes" id="UP000563906"/>
    </source>
</evidence>
<dbReference type="SMART" id="SM00342">
    <property type="entry name" value="HTH_ARAC"/>
    <property type="match status" value="1"/>
</dbReference>
<dbReference type="PANTHER" id="PTHR43280:SF29">
    <property type="entry name" value="ARAC-FAMILY TRANSCRIPTIONAL REGULATOR"/>
    <property type="match status" value="1"/>
</dbReference>
<keyword evidence="1" id="KW-0805">Transcription regulation</keyword>
<dbReference type="Gene3D" id="1.10.10.60">
    <property type="entry name" value="Homeodomain-like"/>
    <property type="match status" value="1"/>
</dbReference>
<feature type="transmembrane region" description="Helical" evidence="4">
    <location>
        <begin position="33"/>
        <end position="53"/>
    </location>
</feature>
<reference evidence="6 7" key="1">
    <citation type="submission" date="2020-07" db="EMBL/GenBank/DDBJ databases">
        <title>Bacterium isolated from marine sediment.</title>
        <authorList>
            <person name="Shang D."/>
            <person name="Du Z.-J."/>
        </authorList>
    </citation>
    <scope>NUCLEOTIDE SEQUENCE [LARGE SCALE GENOMIC DNA]</scope>
    <source>
        <strain evidence="6 7">S7007</strain>
    </source>
</reference>
<keyword evidence="7" id="KW-1185">Reference proteome</keyword>
<protein>
    <submittedName>
        <fullName evidence="6">AraC family transcriptional regulator</fullName>
    </submittedName>
</protein>
<feature type="domain" description="HTH araC/xylS-type" evidence="5">
    <location>
        <begin position="283"/>
        <end position="367"/>
    </location>
</feature>
<feature type="transmembrane region" description="Helical" evidence="4">
    <location>
        <begin position="213"/>
        <end position="231"/>
    </location>
</feature>
<feature type="transmembrane region" description="Helical" evidence="4">
    <location>
        <begin position="7"/>
        <end position="27"/>
    </location>
</feature>
<dbReference type="InterPro" id="IPR009057">
    <property type="entry name" value="Homeodomain-like_sf"/>
</dbReference>
<dbReference type="PROSITE" id="PS01124">
    <property type="entry name" value="HTH_ARAC_FAMILY_2"/>
    <property type="match status" value="1"/>
</dbReference>
<comment type="caution">
    <text evidence="6">The sequence shown here is derived from an EMBL/GenBank/DDBJ whole genome shotgun (WGS) entry which is preliminary data.</text>
</comment>
<dbReference type="InterPro" id="IPR018060">
    <property type="entry name" value="HTH_AraC"/>
</dbReference>
<dbReference type="GO" id="GO:0043565">
    <property type="term" value="F:sequence-specific DNA binding"/>
    <property type="evidence" value="ECO:0007669"/>
    <property type="project" value="InterPro"/>
</dbReference>
<feature type="transmembrane region" description="Helical" evidence="4">
    <location>
        <begin position="178"/>
        <end position="201"/>
    </location>
</feature>
<evidence type="ECO:0000256" key="2">
    <source>
        <dbReference type="ARBA" id="ARBA00023125"/>
    </source>
</evidence>
<evidence type="ECO:0000313" key="6">
    <source>
        <dbReference type="EMBL" id="MBA6155096.1"/>
    </source>
</evidence>
<dbReference type="SUPFAM" id="SSF46689">
    <property type="entry name" value="Homeodomain-like"/>
    <property type="match status" value="1"/>
</dbReference>
<organism evidence="6 7">
    <name type="scientific">Tenacibaculum pelagium</name>
    <dbReference type="NCBI Taxonomy" id="2759527"/>
    <lineage>
        <taxon>Bacteria</taxon>
        <taxon>Pseudomonadati</taxon>
        <taxon>Bacteroidota</taxon>
        <taxon>Flavobacteriia</taxon>
        <taxon>Flavobacteriales</taxon>
        <taxon>Flavobacteriaceae</taxon>
        <taxon>Tenacibaculum</taxon>
    </lineage>
</organism>